<dbReference type="STRING" id="1333998.M2A_2018"/>
<sequence length="77" mass="8217">MVFTRQVAKSPTFFKAADGCGIKVLPAGPAFPVFGGSGFLICPSIAKNDAAALPFAITFAIAEETRLKAQRKRSWDI</sequence>
<comment type="caution">
    <text evidence="1">The sequence shown here is derived from an EMBL/GenBank/DDBJ whole genome shotgun (WGS) entry which is preliminary data.</text>
</comment>
<name>A0A081BBV1_9HYPH</name>
<dbReference type="EMBL" id="BBIO01000010">
    <property type="protein sequence ID" value="GAK45519.1"/>
    <property type="molecule type" value="Genomic_DNA"/>
</dbReference>
<dbReference type="AlphaFoldDB" id="A0A081BBV1"/>
<evidence type="ECO:0000313" key="1">
    <source>
        <dbReference type="EMBL" id="GAK45519.1"/>
    </source>
</evidence>
<keyword evidence="2" id="KW-1185">Reference proteome</keyword>
<protein>
    <submittedName>
        <fullName evidence="1">Uncharacterized protein</fullName>
    </submittedName>
</protein>
<accession>A0A081BBV1</accession>
<gene>
    <name evidence="1" type="ORF">M2A_2018</name>
</gene>
<organism evidence="1 2">
    <name type="scientific">Tepidicaulis marinus</name>
    <dbReference type="NCBI Taxonomy" id="1333998"/>
    <lineage>
        <taxon>Bacteria</taxon>
        <taxon>Pseudomonadati</taxon>
        <taxon>Pseudomonadota</taxon>
        <taxon>Alphaproteobacteria</taxon>
        <taxon>Hyphomicrobiales</taxon>
        <taxon>Parvibaculaceae</taxon>
        <taxon>Tepidicaulis</taxon>
    </lineage>
</organism>
<evidence type="ECO:0000313" key="2">
    <source>
        <dbReference type="Proteomes" id="UP000028702"/>
    </source>
</evidence>
<proteinExistence type="predicted"/>
<dbReference type="Proteomes" id="UP000028702">
    <property type="component" value="Unassembled WGS sequence"/>
</dbReference>
<reference evidence="1 2" key="1">
    <citation type="submission" date="2014-07" db="EMBL/GenBank/DDBJ databases">
        <title>Tepidicaulis marinum gen. nov., sp. nov., a novel marine bacterium denitrifying nitrate to nitrous oxide strictly under microaerobic conditions.</title>
        <authorList>
            <person name="Takeuchi M."/>
            <person name="Yamagishi T."/>
            <person name="Kamagata Y."/>
            <person name="Oshima K."/>
            <person name="Hattori M."/>
            <person name="Katayama T."/>
            <person name="Hanada S."/>
            <person name="Tamaki H."/>
            <person name="Marumo K."/>
            <person name="Maeda H."/>
            <person name="Nedachi M."/>
            <person name="Iwasaki W."/>
            <person name="Suwa Y."/>
            <person name="Sakata S."/>
        </authorList>
    </citation>
    <scope>NUCLEOTIDE SEQUENCE [LARGE SCALE GENOMIC DNA]</scope>
    <source>
        <strain evidence="1 2">MA2</strain>
    </source>
</reference>